<dbReference type="InterPro" id="IPR023352">
    <property type="entry name" value="MAPEG-like_dom_sf"/>
</dbReference>
<evidence type="ECO:0000313" key="7">
    <source>
        <dbReference type="Proteomes" id="UP000192907"/>
    </source>
</evidence>
<dbReference type="STRING" id="1513793.SAMN06296036_105285"/>
<sequence>MLTGFYAGLLACLYMKMSLDTIAARRKHQVSLGTGQGEEIVGVVSAHLNFASYVPLLLILLYLVEISNQVPAWVCHPIGIAIFAGRVLHYRALIQDKMNFKWRVVGMHLTLWPLLTLGILCVYSFLMSLF</sequence>
<dbReference type="Proteomes" id="UP000192907">
    <property type="component" value="Unassembled WGS sequence"/>
</dbReference>
<evidence type="ECO:0000256" key="3">
    <source>
        <dbReference type="ARBA" id="ARBA00022989"/>
    </source>
</evidence>
<dbReference type="Gene3D" id="1.20.120.550">
    <property type="entry name" value="Membrane associated eicosanoid/glutathione metabolism-like domain"/>
    <property type="match status" value="1"/>
</dbReference>
<dbReference type="AlphaFoldDB" id="A0A1Y6BJD6"/>
<keyword evidence="3 5" id="KW-1133">Transmembrane helix</keyword>
<dbReference type="GO" id="GO:0016020">
    <property type="term" value="C:membrane"/>
    <property type="evidence" value="ECO:0007669"/>
    <property type="project" value="UniProtKB-SubCell"/>
</dbReference>
<keyword evidence="2 5" id="KW-0812">Transmembrane</keyword>
<evidence type="ECO:0000313" key="6">
    <source>
        <dbReference type="EMBL" id="SMF14281.1"/>
    </source>
</evidence>
<evidence type="ECO:0000256" key="1">
    <source>
        <dbReference type="ARBA" id="ARBA00004370"/>
    </source>
</evidence>
<evidence type="ECO:0008006" key="8">
    <source>
        <dbReference type="Google" id="ProtNLM"/>
    </source>
</evidence>
<proteinExistence type="predicted"/>
<organism evidence="6 7">
    <name type="scientific">Pseudobacteriovorax antillogorgiicola</name>
    <dbReference type="NCBI Taxonomy" id="1513793"/>
    <lineage>
        <taxon>Bacteria</taxon>
        <taxon>Pseudomonadati</taxon>
        <taxon>Bdellovibrionota</taxon>
        <taxon>Oligoflexia</taxon>
        <taxon>Oligoflexales</taxon>
        <taxon>Pseudobacteriovoracaceae</taxon>
        <taxon>Pseudobacteriovorax</taxon>
    </lineage>
</organism>
<evidence type="ECO:0000256" key="5">
    <source>
        <dbReference type="SAM" id="Phobius"/>
    </source>
</evidence>
<dbReference type="PANTHER" id="PTHR35814">
    <property type="match status" value="1"/>
</dbReference>
<feature type="transmembrane region" description="Helical" evidence="5">
    <location>
        <begin position="44"/>
        <end position="64"/>
    </location>
</feature>
<dbReference type="InterPro" id="IPR001129">
    <property type="entry name" value="Membr-assoc_MAPEG"/>
</dbReference>
<feature type="transmembrane region" description="Helical" evidence="5">
    <location>
        <begin position="109"/>
        <end position="129"/>
    </location>
</feature>
<evidence type="ECO:0000256" key="4">
    <source>
        <dbReference type="ARBA" id="ARBA00023136"/>
    </source>
</evidence>
<feature type="transmembrane region" description="Helical" evidence="5">
    <location>
        <begin position="70"/>
        <end position="88"/>
    </location>
</feature>
<gene>
    <name evidence="6" type="ORF">SAMN06296036_105285</name>
</gene>
<dbReference type="EMBL" id="FWZT01000005">
    <property type="protein sequence ID" value="SMF14281.1"/>
    <property type="molecule type" value="Genomic_DNA"/>
</dbReference>
<protein>
    <recommendedName>
        <fullName evidence="8">MAPEG family protein</fullName>
    </recommendedName>
</protein>
<reference evidence="7" key="1">
    <citation type="submission" date="2017-04" db="EMBL/GenBank/DDBJ databases">
        <authorList>
            <person name="Varghese N."/>
            <person name="Submissions S."/>
        </authorList>
    </citation>
    <scope>NUCLEOTIDE SEQUENCE [LARGE SCALE GENOMIC DNA]</scope>
    <source>
        <strain evidence="7">RKEM611</strain>
    </source>
</reference>
<dbReference type="SUPFAM" id="SSF161084">
    <property type="entry name" value="MAPEG domain-like"/>
    <property type="match status" value="1"/>
</dbReference>
<name>A0A1Y6BJD6_9BACT</name>
<keyword evidence="4 5" id="KW-0472">Membrane</keyword>
<evidence type="ECO:0000256" key="2">
    <source>
        <dbReference type="ARBA" id="ARBA00022692"/>
    </source>
</evidence>
<comment type="subcellular location">
    <subcellularLocation>
        <location evidence="1">Membrane</location>
    </subcellularLocation>
</comment>
<keyword evidence="7" id="KW-1185">Reference proteome</keyword>
<dbReference type="PANTHER" id="PTHR35814:SF1">
    <property type="entry name" value="GLUTATHIONE S-TRANSFERASE-RELATED"/>
    <property type="match status" value="1"/>
</dbReference>
<accession>A0A1Y6BJD6</accession>
<dbReference type="Pfam" id="PF01124">
    <property type="entry name" value="MAPEG"/>
    <property type="match status" value="1"/>
</dbReference>